<dbReference type="Proteomes" id="UP000266198">
    <property type="component" value="Unassembled WGS sequence"/>
</dbReference>
<protein>
    <submittedName>
        <fullName evidence="2">Uncharacterized protein</fullName>
    </submittedName>
</protein>
<comment type="caution">
    <text evidence="2">The sequence shown here is derived from an EMBL/GenBank/DDBJ whole genome shotgun (WGS) entry which is preliminary data.</text>
</comment>
<dbReference type="Proteomes" id="UP000217473">
    <property type="component" value="Unassembled WGS sequence"/>
</dbReference>
<keyword evidence="5" id="KW-1185">Reference proteome</keyword>
<feature type="region of interest" description="Disordered" evidence="1">
    <location>
        <begin position="1"/>
        <end position="24"/>
    </location>
</feature>
<name>A0AAX0QWL2_9STAP</name>
<evidence type="ECO:0000313" key="4">
    <source>
        <dbReference type="Proteomes" id="UP000217473"/>
    </source>
</evidence>
<proteinExistence type="predicted"/>
<evidence type="ECO:0000313" key="2">
    <source>
        <dbReference type="EMBL" id="PCF52149.1"/>
    </source>
</evidence>
<sequence>MDETPEGSAEPENPPTLSTNVTVQSKRWLVEGSAPGNASPRRQSYVSVILKNGYASKRKL</sequence>
<reference evidence="3 5" key="2">
    <citation type="submission" date="2017-06" db="EMBL/GenBank/DDBJ databases">
        <title>Identification of a new gene, sdsY, involved in staphylococcal internalization in non-professional phagocytic cells (NPPCs).</title>
        <authorList>
            <person name="Maali Y."/>
            <person name="Martins-Simoes P."/>
            <person name="Trouillet-Assant S."/>
            <person name="Laurent F."/>
            <person name="Diot A."/>
            <person name="Verhoeven P."/>
            <person name="Bouvard D."/>
            <person name="Vandenesch F."/>
            <person name="Bes M."/>
        </authorList>
    </citation>
    <scope>NUCLEOTIDE SEQUENCE [LARGE SCALE GENOMIC DNA]</scope>
    <source>
        <strain evidence="3 5">Heidy</strain>
    </source>
</reference>
<evidence type="ECO:0000313" key="5">
    <source>
        <dbReference type="Proteomes" id="UP000266198"/>
    </source>
</evidence>
<dbReference type="EMBL" id="NIPK01000005">
    <property type="protein sequence ID" value="RIZ54883.1"/>
    <property type="molecule type" value="Genomic_DNA"/>
</dbReference>
<organism evidence="2 4">
    <name type="scientific">Staphylococcus delphini</name>
    <dbReference type="NCBI Taxonomy" id="53344"/>
    <lineage>
        <taxon>Bacteria</taxon>
        <taxon>Bacillati</taxon>
        <taxon>Bacillota</taxon>
        <taxon>Bacilli</taxon>
        <taxon>Bacillales</taxon>
        <taxon>Staphylococcaceae</taxon>
        <taxon>Staphylococcus</taxon>
        <taxon>Staphylococcus intermedius group</taxon>
    </lineage>
</organism>
<dbReference type="AlphaFoldDB" id="A0AAX0QWL2"/>
<dbReference type="EMBL" id="MWUR01000002">
    <property type="protein sequence ID" value="PCF52149.1"/>
    <property type="molecule type" value="Genomic_DNA"/>
</dbReference>
<evidence type="ECO:0000313" key="3">
    <source>
        <dbReference type="EMBL" id="RIZ54883.1"/>
    </source>
</evidence>
<feature type="compositionally biased region" description="Polar residues" evidence="1">
    <location>
        <begin position="15"/>
        <end position="24"/>
    </location>
</feature>
<accession>A0AAX0QWL2</accession>
<gene>
    <name evidence="2" type="ORF">B5C07_01530</name>
    <name evidence="3" type="ORF">CDL68_04000</name>
</gene>
<reference evidence="2 4" key="1">
    <citation type="journal article" date="2017" name="PLoS ONE">
        <title>Development of a real-time PCR for detection of Staphylococcus pseudintermedius using a novel automated comparison of whole-genome sequences.</title>
        <authorList>
            <person name="Verstappen K.M."/>
            <person name="Huijbregts L."/>
            <person name="Spaninks M."/>
            <person name="Wagenaar J.A."/>
            <person name="Fluit A.C."/>
            <person name="Duim B."/>
        </authorList>
    </citation>
    <scope>NUCLEOTIDE SEQUENCE [LARGE SCALE GENOMIC DNA]</scope>
    <source>
        <strain evidence="2 4">15S02591-1</strain>
    </source>
</reference>
<evidence type="ECO:0000256" key="1">
    <source>
        <dbReference type="SAM" id="MobiDB-lite"/>
    </source>
</evidence>